<gene>
    <name evidence="2" type="ORF">GPM918_LOCUS15938</name>
    <name evidence="1" type="ORF">OVA965_LOCUS3222</name>
    <name evidence="4" type="ORF">SRO942_LOCUS15938</name>
    <name evidence="3" type="ORF">TMI583_LOCUS3221</name>
</gene>
<dbReference type="Proteomes" id="UP000682733">
    <property type="component" value="Unassembled WGS sequence"/>
</dbReference>
<dbReference type="Proteomes" id="UP000681722">
    <property type="component" value="Unassembled WGS sequence"/>
</dbReference>
<protein>
    <submittedName>
        <fullName evidence="2">Uncharacterized protein</fullName>
    </submittedName>
</protein>
<name>A0A814JYD1_9BILA</name>
<organism evidence="2 5">
    <name type="scientific">Didymodactylos carnosus</name>
    <dbReference type="NCBI Taxonomy" id="1234261"/>
    <lineage>
        <taxon>Eukaryota</taxon>
        <taxon>Metazoa</taxon>
        <taxon>Spiralia</taxon>
        <taxon>Gnathifera</taxon>
        <taxon>Rotifera</taxon>
        <taxon>Eurotatoria</taxon>
        <taxon>Bdelloidea</taxon>
        <taxon>Philodinida</taxon>
        <taxon>Philodinidae</taxon>
        <taxon>Didymodactylos</taxon>
    </lineage>
</organism>
<evidence type="ECO:0000313" key="4">
    <source>
        <dbReference type="EMBL" id="CAF3814202.1"/>
    </source>
</evidence>
<dbReference type="SUPFAM" id="SSF52266">
    <property type="entry name" value="SGNH hydrolase"/>
    <property type="match status" value="1"/>
</dbReference>
<proteinExistence type="predicted"/>
<evidence type="ECO:0000313" key="5">
    <source>
        <dbReference type="Proteomes" id="UP000663829"/>
    </source>
</evidence>
<sequence>MEARHLMRVRHEIINRIKPCWQRQKREEMMNEIRQYNERLHDMAPAYGYTVVTTDIKDEDLKSDGVHLNDTSVLKLVQTIKETFDRYSRVDTTNKTPSQEYKGRFPSNNELRLCQTALDRW</sequence>
<reference evidence="2" key="1">
    <citation type="submission" date="2021-02" db="EMBL/GenBank/DDBJ databases">
        <authorList>
            <person name="Nowell W R."/>
        </authorList>
    </citation>
    <scope>NUCLEOTIDE SEQUENCE</scope>
</reference>
<dbReference type="AlphaFoldDB" id="A0A814JYD1"/>
<dbReference type="EMBL" id="CAJNOK010000758">
    <property type="protein sequence ID" value="CAF0773643.1"/>
    <property type="molecule type" value="Genomic_DNA"/>
</dbReference>
<accession>A0A814JYD1</accession>
<evidence type="ECO:0000313" key="3">
    <source>
        <dbReference type="EMBL" id="CAF3554690.1"/>
    </source>
</evidence>
<dbReference type="EMBL" id="CAJNOQ010004088">
    <property type="protein sequence ID" value="CAF1044168.1"/>
    <property type="molecule type" value="Genomic_DNA"/>
</dbReference>
<comment type="caution">
    <text evidence="2">The sequence shown here is derived from an EMBL/GenBank/DDBJ whole genome shotgun (WGS) entry which is preliminary data.</text>
</comment>
<dbReference type="Proteomes" id="UP000663829">
    <property type="component" value="Unassembled WGS sequence"/>
</dbReference>
<evidence type="ECO:0000313" key="2">
    <source>
        <dbReference type="EMBL" id="CAF1044168.1"/>
    </source>
</evidence>
<dbReference type="EMBL" id="CAJOBA010000758">
    <property type="protein sequence ID" value="CAF3554690.1"/>
    <property type="molecule type" value="Genomic_DNA"/>
</dbReference>
<keyword evidence="5" id="KW-1185">Reference proteome</keyword>
<dbReference type="Proteomes" id="UP000677228">
    <property type="component" value="Unassembled WGS sequence"/>
</dbReference>
<evidence type="ECO:0000313" key="1">
    <source>
        <dbReference type="EMBL" id="CAF0773643.1"/>
    </source>
</evidence>
<dbReference type="EMBL" id="CAJOBC010004088">
    <property type="protein sequence ID" value="CAF3814202.1"/>
    <property type="molecule type" value="Genomic_DNA"/>
</dbReference>